<dbReference type="SMART" id="SM00449">
    <property type="entry name" value="SPRY"/>
    <property type="match status" value="1"/>
</dbReference>
<dbReference type="PROSITE" id="PS50853">
    <property type="entry name" value="FN3"/>
    <property type="match status" value="1"/>
</dbReference>
<dbReference type="CDD" id="cd12901">
    <property type="entry name" value="SPRY_PRY_FSD1"/>
    <property type="match status" value="1"/>
</dbReference>
<dbReference type="InterPro" id="IPR001870">
    <property type="entry name" value="B30.2/SPRY"/>
</dbReference>
<dbReference type="GO" id="GO:0032465">
    <property type="term" value="P:regulation of cytokinesis"/>
    <property type="evidence" value="ECO:0007669"/>
    <property type="project" value="Ensembl"/>
</dbReference>
<feature type="domain" description="Fibronectin type-III" evidence="5">
    <location>
        <begin position="175"/>
        <end position="279"/>
    </location>
</feature>
<gene>
    <name evidence="6" type="primary">FSD1</name>
</gene>
<evidence type="ECO:0000313" key="6">
    <source>
        <dbReference type="Ensembl" id="ENSSHBP00005014228.1"/>
    </source>
</evidence>
<dbReference type="GO" id="GO:0008017">
    <property type="term" value="F:microtubule binding"/>
    <property type="evidence" value="ECO:0007669"/>
    <property type="project" value="Ensembl"/>
</dbReference>
<reference evidence="6" key="3">
    <citation type="submission" date="2025-09" db="UniProtKB">
        <authorList>
            <consortium name="Ensembl"/>
        </authorList>
    </citation>
    <scope>IDENTIFICATION</scope>
</reference>
<dbReference type="PANTHER" id="PTHR24099">
    <property type="entry name" value="E3 UBIQUITIN-PROTEIN LIGASE TRIM36-RELATED"/>
    <property type="match status" value="1"/>
</dbReference>
<keyword evidence="7" id="KW-1185">Reference proteome</keyword>
<dbReference type="OMA" id="WDAVGCS"/>
<dbReference type="InterPro" id="IPR043136">
    <property type="entry name" value="B30.2/SPRY_sf"/>
</dbReference>
<dbReference type="InterPro" id="IPR003961">
    <property type="entry name" value="FN3_dom"/>
</dbReference>
<dbReference type="InParanoid" id="A0A672UGG7"/>
<protein>
    <submittedName>
        <fullName evidence="6">Fibronectin type III and SPRY domain containing 1</fullName>
    </submittedName>
</protein>
<dbReference type="SUPFAM" id="SSF49899">
    <property type="entry name" value="Concanavalin A-like lectins/glucanases"/>
    <property type="match status" value="1"/>
</dbReference>
<dbReference type="Proteomes" id="UP000472266">
    <property type="component" value="Chromosome 21"/>
</dbReference>
<dbReference type="InterPro" id="IPR003877">
    <property type="entry name" value="SPRY_dom"/>
</dbReference>
<keyword evidence="1" id="KW-0493">Microtubule</keyword>
<proteinExistence type="predicted"/>
<name>A0A672UGG7_STRHB</name>
<dbReference type="Gene3D" id="2.60.40.10">
    <property type="entry name" value="Immunoglobulins"/>
    <property type="match status" value="1"/>
</dbReference>
<dbReference type="GO" id="GO:0031122">
    <property type="term" value="P:cytoplasmic microtubule organization"/>
    <property type="evidence" value="ECO:0007669"/>
    <property type="project" value="Ensembl"/>
</dbReference>
<evidence type="ECO:0000256" key="2">
    <source>
        <dbReference type="ARBA" id="ARBA00023054"/>
    </source>
</evidence>
<dbReference type="GO" id="GO:0005874">
    <property type="term" value="C:microtubule"/>
    <property type="evidence" value="ECO:0007669"/>
    <property type="project" value="UniProtKB-KW"/>
</dbReference>
<evidence type="ECO:0000259" key="5">
    <source>
        <dbReference type="PROSITE" id="PS50853"/>
    </source>
</evidence>
<dbReference type="CDD" id="cd00063">
    <property type="entry name" value="FN3"/>
    <property type="match status" value="1"/>
</dbReference>
<keyword evidence="2" id="KW-0175">Coiled coil</keyword>
<evidence type="ECO:0000313" key="7">
    <source>
        <dbReference type="Proteomes" id="UP000472266"/>
    </source>
</evidence>
<sequence>MMQNVQVPGTPPPALPLGTPIPAPTDTPPLCPGQLDAGAGGPGHRVPVAVRAAGRAEGGHGDQDQAGTCPAHLRAAGEHPPVCPAPLTPTHHFPLPSPYRPSLRRVPRPWRARRSCWKRPTRPWGWPMTTSSTSVTMAPAFRLSLKAKASDNMSHLMVDFAQERRILQAIAFLPVPSTPEIDLAESLVADNCVTLSWRMPEEDTKIDHYVLEYRRTNFEGPPRAKEDQPWMVVEGIRTTEYTLPRMKFDMKYMNFRVRACNKAVAGEFSEPVTLETRAFMFRLDASTCHQNLRVEELSVEWDATGGKLQDVKAREKDGKGRTASPANSPARAVQSPKRMSSGRGGRDRFTAESYTVLGDTLIDGDDHYWEVQFDRDSKAFGVGVAYRSLGKFDQLGKTSASWCLHLNNWLQVSFSAKHANKAKVLDVPVPDCIGVHCNFPEGILSFYNARTKQLLHTFRTKFTQPVLPAFMVWCGSFQVSSGLQVPSAVKCLQKRSSTASSSNASLP</sequence>
<dbReference type="AlphaFoldDB" id="A0A672UGG7"/>
<dbReference type="Ensembl" id="ENSSHBT00005017108.1">
    <property type="protein sequence ID" value="ENSSHBP00005014228.1"/>
    <property type="gene ID" value="ENSSHBG00005012454.1"/>
</dbReference>
<dbReference type="PROSITE" id="PS50188">
    <property type="entry name" value="B302_SPRY"/>
    <property type="match status" value="1"/>
</dbReference>
<dbReference type="InterPro" id="IPR013783">
    <property type="entry name" value="Ig-like_fold"/>
</dbReference>
<dbReference type="Gene3D" id="2.60.120.920">
    <property type="match status" value="1"/>
</dbReference>
<evidence type="ECO:0000256" key="3">
    <source>
        <dbReference type="SAM" id="MobiDB-lite"/>
    </source>
</evidence>
<accession>A0A672UGG7</accession>
<dbReference type="PANTHER" id="PTHR24099:SF4">
    <property type="entry name" value="FIBRONECTIN TYPE III AND SPRY DOMAIN-CONTAINING PROTEIN 1"/>
    <property type="match status" value="1"/>
</dbReference>
<dbReference type="InterPro" id="IPR050617">
    <property type="entry name" value="E3_ligase_FN3/SPRY"/>
</dbReference>
<reference evidence="6 7" key="1">
    <citation type="submission" date="2019-11" db="EMBL/GenBank/DDBJ databases">
        <title>Strigops habroptila (kakapo) genome, bStrHab1, primary haplotype, v2.</title>
        <authorList>
            <person name="Jarvis E.D."/>
            <person name="Howard J."/>
            <person name="Rhie A."/>
            <person name="Phillippy A."/>
            <person name="Korlach J."/>
            <person name="Digby A."/>
            <person name="Iorns D."/>
            <person name="Eason D."/>
            <person name="Robertson B."/>
            <person name="Raemaekers T."/>
            <person name="Howe K."/>
            <person name="Lewin H."/>
            <person name="Damas J."/>
            <person name="Hastie A."/>
            <person name="Tracey A."/>
            <person name="Chow W."/>
            <person name="Fedrigo O."/>
        </authorList>
    </citation>
    <scope>NUCLEOTIDE SEQUENCE [LARGE SCALE GENOMIC DNA]</scope>
</reference>
<dbReference type="SMART" id="SM00060">
    <property type="entry name" value="FN3"/>
    <property type="match status" value="1"/>
</dbReference>
<reference evidence="6" key="2">
    <citation type="submission" date="2025-08" db="UniProtKB">
        <authorList>
            <consortium name="Ensembl"/>
        </authorList>
    </citation>
    <scope>IDENTIFICATION</scope>
</reference>
<dbReference type="InterPro" id="IPR036116">
    <property type="entry name" value="FN3_sf"/>
</dbReference>
<dbReference type="InterPro" id="IPR035742">
    <property type="entry name" value="SPRY/PRY_FSD1"/>
</dbReference>
<dbReference type="GO" id="GO:0005829">
    <property type="term" value="C:cytosol"/>
    <property type="evidence" value="ECO:0007669"/>
    <property type="project" value="Ensembl"/>
</dbReference>
<dbReference type="Pfam" id="PF00622">
    <property type="entry name" value="SPRY"/>
    <property type="match status" value="1"/>
</dbReference>
<organism evidence="6 7">
    <name type="scientific">Strigops habroptila</name>
    <name type="common">Kakapo</name>
    <dbReference type="NCBI Taxonomy" id="2489341"/>
    <lineage>
        <taxon>Eukaryota</taxon>
        <taxon>Metazoa</taxon>
        <taxon>Chordata</taxon>
        <taxon>Craniata</taxon>
        <taxon>Vertebrata</taxon>
        <taxon>Euteleostomi</taxon>
        <taxon>Archelosauria</taxon>
        <taxon>Archosauria</taxon>
        <taxon>Dinosauria</taxon>
        <taxon>Saurischia</taxon>
        <taxon>Theropoda</taxon>
        <taxon>Coelurosauria</taxon>
        <taxon>Aves</taxon>
        <taxon>Neognathae</taxon>
        <taxon>Neoaves</taxon>
        <taxon>Telluraves</taxon>
        <taxon>Australaves</taxon>
        <taxon>Psittaciformes</taxon>
        <taxon>Psittacidae</taxon>
        <taxon>Strigops</taxon>
    </lineage>
</organism>
<evidence type="ECO:0000259" key="4">
    <source>
        <dbReference type="PROSITE" id="PS50188"/>
    </source>
</evidence>
<dbReference type="GO" id="GO:0042802">
    <property type="term" value="F:identical protein binding"/>
    <property type="evidence" value="ECO:0007669"/>
    <property type="project" value="Ensembl"/>
</dbReference>
<dbReference type="GO" id="GO:0060236">
    <property type="term" value="P:regulation of mitotic spindle organization"/>
    <property type="evidence" value="ECO:0007669"/>
    <property type="project" value="Ensembl"/>
</dbReference>
<dbReference type="Pfam" id="PF00041">
    <property type="entry name" value="fn3"/>
    <property type="match status" value="1"/>
</dbReference>
<dbReference type="SUPFAM" id="SSF49265">
    <property type="entry name" value="Fibronectin type III"/>
    <property type="match status" value="1"/>
</dbReference>
<feature type="region of interest" description="Disordered" evidence="3">
    <location>
        <begin position="312"/>
        <end position="347"/>
    </location>
</feature>
<evidence type="ECO:0000256" key="1">
    <source>
        <dbReference type="ARBA" id="ARBA00022701"/>
    </source>
</evidence>
<dbReference type="InterPro" id="IPR013320">
    <property type="entry name" value="ConA-like_dom_sf"/>
</dbReference>
<dbReference type="GO" id="GO:0005813">
    <property type="term" value="C:centrosome"/>
    <property type="evidence" value="ECO:0007669"/>
    <property type="project" value="Ensembl"/>
</dbReference>
<dbReference type="GeneTree" id="ENSGT00940000159440"/>
<feature type="domain" description="B30.2/SPRY" evidence="4">
    <location>
        <begin position="301"/>
        <end position="488"/>
    </location>
</feature>